<dbReference type="SMART" id="SM00382">
    <property type="entry name" value="AAA"/>
    <property type="match status" value="1"/>
</dbReference>
<dbReference type="GO" id="GO:0006355">
    <property type="term" value="P:regulation of DNA-templated transcription"/>
    <property type="evidence" value="ECO:0007669"/>
    <property type="project" value="InterPro"/>
</dbReference>
<dbReference type="InterPro" id="IPR058031">
    <property type="entry name" value="AAA_lid_NorR"/>
</dbReference>
<dbReference type="InterPro" id="IPR009057">
    <property type="entry name" value="Homeodomain-like_sf"/>
</dbReference>
<dbReference type="InterPro" id="IPR027417">
    <property type="entry name" value="P-loop_NTPase"/>
</dbReference>
<sequence length="533" mass="58926">MVLLMATRRVLVSWIGYADFRALAATLPPDQQAEVLRGLNPPTPLIGQAGPLKTLLDHESFAEVHLLTSHPGPRNRLYTRWVGGSPVLHPIKVNNPTDYVEIFQLVDTELASIARLPRDADEELCIHLSPGTPTMTAIWVLLGKSKYQPATFYQTHDGRAWVTTIPFDLVVDYVPQVLRDADARLQLLAAQSPRDVQGFQDVAGDSHGIRVAVGRARRAARRGVSVLILGESGTGKELFARAVHDASPRREGPFVAINCAALSRELLESELFGHKKGAFTGADRDREGAFAEADGGTLFLDEIGECDPAMQAKLLRVLQPPDGSPCQRVFCRVGDSRPRTSDVRIVAATNRDLLGCVAQNQFREDLYYRLATITIKLPPLRERRGDVGAIAERLLGRINRDFAQQEPGFRPKRLSPSALGYVKGHSWPGNVRQLYNTLVQAAVMSDGDVIDRRDLDDAVAEVPGQAPADLLEVPLGGRFSLERHLEEIQRHYLRRALAEADGVQRRAAELLGYRNYQTLAAQLERLGIKKDDH</sequence>
<dbReference type="KEGG" id="gms:SOIL9_28070"/>
<dbReference type="InterPro" id="IPR002078">
    <property type="entry name" value="Sigma_54_int"/>
</dbReference>
<evidence type="ECO:0000256" key="5">
    <source>
        <dbReference type="ARBA" id="ARBA00023163"/>
    </source>
</evidence>
<dbReference type="Pfam" id="PF25601">
    <property type="entry name" value="AAA_lid_14"/>
    <property type="match status" value="1"/>
</dbReference>
<keyword evidence="1" id="KW-0547">Nucleotide-binding</keyword>
<dbReference type="PROSITE" id="PS00688">
    <property type="entry name" value="SIGMA54_INTERACT_3"/>
    <property type="match status" value="1"/>
</dbReference>
<evidence type="ECO:0000256" key="2">
    <source>
        <dbReference type="ARBA" id="ARBA00022840"/>
    </source>
</evidence>
<keyword evidence="4" id="KW-0238">DNA-binding</keyword>
<evidence type="ECO:0000256" key="4">
    <source>
        <dbReference type="ARBA" id="ARBA00023125"/>
    </source>
</evidence>
<dbReference type="AlphaFoldDB" id="A0A6P2D230"/>
<dbReference type="CDD" id="cd00009">
    <property type="entry name" value="AAA"/>
    <property type="match status" value="1"/>
</dbReference>
<dbReference type="Proteomes" id="UP000464178">
    <property type="component" value="Chromosome"/>
</dbReference>
<dbReference type="SUPFAM" id="SSF46689">
    <property type="entry name" value="Homeodomain-like"/>
    <property type="match status" value="1"/>
</dbReference>
<proteinExistence type="predicted"/>
<dbReference type="PROSITE" id="PS00675">
    <property type="entry name" value="SIGMA54_INTERACT_1"/>
    <property type="match status" value="1"/>
</dbReference>
<evidence type="ECO:0000313" key="8">
    <source>
        <dbReference type="Proteomes" id="UP000464178"/>
    </source>
</evidence>
<dbReference type="Pfam" id="PF02954">
    <property type="entry name" value="HTH_8"/>
    <property type="match status" value="1"/>
</dbReference>
<accession>A0A6P2D230</accession>
<reference evidence="7 8" key="1">
    <citation type="submission" date="2019-05" db="EMBL/GenBank/DDBJ databases">
        <authorList>
            <consortium name="Science for Life Laboratories"/>
        </authorList>
    </citation>
    <scope>NUCLEOTIDE SEQUENCE [LARGE SCALE GENOMIC DNA]</scope>
    <source>
        <strain evidence="7">Soil9</strain>
    </source>
</reference>
<dbReference type="PROSITE" id="PS50045">
    <property type="entry name" value="SIGMA54_INTERACT_4"/>
    <property type="match status" value="1"/>
</dbReference>
<evidence type="ECO:0000313" key="7">
    <source>
        <dbReference type="EMBL" id="VTR94907.1"/>
    </source>
</evidence>
<dbReference type="Gene3D" id="1.10.10.60">
    <property type="entry name" value="Homeodomain-like"/>
    <property type="match status" value="1"/>
</dbReference>
<feature type="domain" description="Sigma-54 factor interaction" evidence="6">
    <location>
        <begin position="202"/>
        <end position="443"/>
    </location>
</feature>
<dbReference type="PANTHER" id="PTHR32071">
    <property type="entry name" value="TRANSCRIPTIONAL REGULATORY PROTEIN"/>
    <property type="match status" value="1"/>
</dbReference>
<protein>
    <recommendedName>
        <fullName evidence="6">Sigma-54 factor interaction domain-containing protein</fullName>
    </recommendedName>
</protein>
<evidence type="ECO:0000256" key="1">
    <source>
        <dbReference type="ARBA" id="ARBA00022741"/>
    </source>
</evidence>
<dbReference type="InterPro" id="IPR025662">
    <property type="entry name" value="Sigma_54_int_dom_ATP-bd_1"/>
</dbReference>
<dbReference type="PROSITE" id="PS00676">
    <property type="entry name" value="SIGMA54_INTERACT_2"/>
    <property type="match status" value="1"/>
</dbReference>
<dbReference type="InterPro" id="IPR025943">
    <property type="entry name" value="Sigma_54_int_dom_ATP-bd_2"/>
</dbReference>
<keyword evidence="3" id="KW-0805">Transcription regulation</keyword>
<dbReference type="SUPFAM" id="SSF52540">
    <property type="entry name" value="P-loop containing nucleoside triphosphate hydrolases"/>
    <property type="match status" value="1"/>
</dbReference>
<dbReference type="GO" id="GO:0005524">
    <property type="term" value="F:ATP binding"/>
    <property type="evidence" value="ECO:0007669"/>
    <property type="project" value="UniProtKB-KW"/>
</dbReference>
<dbReference type="GO" id="GO:0043565">
    <property type="term" value="F:sequence-specific DNA binding"/>
    <property type="evidence" value="ECO:0007669"/>
    <property type="project" value="InterPro"/>
</dbReference>
<dbReference type="FunFam" id="3.40.50.300:FF:000006">
    <property type="entry name" value="DNA-binding transcriptional regulator NtrC"/>
    <property type="match status" value="1"/>
</dbReference>
<dbReference type="Gene3D" id="1.10.8.60">
    <property type="match status" value="1"/>
</dbReference>
<gene>
    <name evidence="7" type="ORF">SOIL9_28070</name>
</gene>
<keyword evidence="2" id="KW-0067">ATP-binding</keyword>
<dbReference type="Pfam" id="PF00158">
    <property type="entry name" value="Sigma54_activat"/>
    <property type="match status" value="1"/>
</dbReference>
<keyword evidence="8" id="KW-1185">Reference proteome</keyword>
<dbReference type="Gene3D" id="3.40.50.300">
    <property type="entry name" value="P-loop containing nucleotide triphosphate hydrolases"/>
    <property type="match status" value="1"/>
</dbReference>
<evidence type="ECO:0000259" key="6">
    <source>
        <dbReference type="PROSITE" id="PS50045"/>
    </source>
</evidence>
<name>A0A6P2D230_9BACT</name>
<dbReference type="EMBL" id="LR593886">
    <property type="protein sequence ID" value="VTR94907.1"/>
    <property type="molecule type" value="Genomic_DNA"/>
</dbReference>
<dbReference type="InterPro" id="IPR003593">
    <property type="entry name" value="AAA+_ATPase"/>
</dbReference>
<keyword evidence="5" id="KW-0804">Transcription</keyword>
<evidence type="ECO:0000256" key="3">
    <source>
        <dbReference type="ARBA" id="ARBA00023015"/>
    </source>
</evidence>
<organism evidence="7 8">
    <name type="scientific">Gemmata massiliana</name>
    <dbReference type="NCBI Taxonomy" id="1210884"/>
    <lineage>
        <taxon>Bacteria</taxon>
        <taxon>Pseudomonadati</taxon>
        <taxon>Planctomycetota</taxon>
        <taxon>Planctomycetia</taxon>
        <taxon>Gemmatales</taxon>
        <taxon>Gemmataceae</taxon>
        <taxon>Gemmata</taxon>
    </lineage>
</organism>
<dbReference type="InterPro" id="IPR025944">
    <property type="entry name" value="Sigma_54_int_dom_CS"/>
</dbReference>
<dbReference type="InterPro" id="IPR002197">
    <property type="entry name" value="HTH_Fis"/>
</dbReference>